<protein>
    <recommendedName>
        <fullName evidence="1">RING-type domain-containing protein</fullName>
    </recommendedName>
</protein>
<accession>A0A6C0KZ39</accession>
<dbReference type="InterPro" id="IPR013083">
    <property type="entry name" value="Znf_RING/FYVE/PHD"/>
</dbReference>
<evidence type="ECO:0000313" key="2">
    <source>
        <dbReference type="EMBL" id="QHU22511.1"/>
    </source>
</evidence>
<dbReference type="CDD" id="cd16448">
    <property type="entry name" value="RING-H2"/>
    <property type="match status" value="1"/>
</dbReference>
<dbReference type="AlphaFoldDB" id="A0A6C0KZ39"/>
<evidence type="ECO:0000259" key="1">
    <source>
        <dbReference type="PROSITE" id="PS50089"/>
    </source>
</evidence>
<sequence>MKRCKICFEKLTIFHTKDTSFSLEKPEYNRLLSDDECGICLDLLKGSPCIKTEHCNHVFHRYCYKKYLEQTKIKKELGCPFCSSNQDNLNNFVIENK</sequence>
<proteinExistence type="predicted"/>
<organism evidence="2">
    <name type="scientific">viral metagenome</name>
    <dbReference type="NCBI Taxonomy" id="1070528"/>
    <lineage>
        <taxon>unclassified sequences</taxon>
        <taxon>metagenomes</taxon>
        <taxon>organismal metagenomes</taxon>
    </lineage>
</organism>
<dbReference type="Gene3D" id="3.30.40.10">
    <property type="entry name" value="Zinc/RING finger domain, C3HC4 (zinc finger)"/>
    <property type="match status" value="1"/>
</dbReference>
<dbReference type="SUPFAM" id="SSF57850">
    <property type="entry name" value="RING/U-box"/>
    <property type="match status" value="1"/>
</dbReference>
<dbReference type="EMBL" id="MN741009">
    <property type="protein sequence ID" value="QHU22511.1"/>
    <property type="molecule type" value="Genomic_DNA"/>
</dbReference>
<dbReference type="SMART" id="SM00184">
    <property type="entry name" value="RING"/>
    <property type="match status" value="1"/>
</dbReference>
<reference evidence="2" key="1">
    <citation type="journal article" date="2020" name="Nature">
        <title>Giant virus diversity and host interactions through global metagenomics.</title>
        <authorList>
            <person name="Schulz F."/>
            <person name="Roux S."/>
            <person name="Paez-Espino D."/>
            <person name="Jungbluth S."/>
            <person name="Walsh D.A."/>
            <person name="Denef V.J."/>
            <person name="McMahon K.D."/>
            <person name="Konstantinidis K.T."/>
            <person name="Eloe-Fadrosh E.A."/>
            <person name="Kyrpides N.C."/>
            <person name="Woyke T."/>
        </authorList>
    </citation>
    <scope>NUCLEOTIDE SEQUENCE</scope>
    <source>
        <strain evidence="2">GVMAG-S-ERX555907-102</strain>
    </source>
</reference>
<dbReference type="InterPro" id="IPR001841">
    <property type="entry name" value="Znf_RING"/>
</dbReference>
<dbReference type="PROSITE" id="PS50089">
    <property type="entry name" value="ZF_RING_2"/>
    <property type="match status" value="1"/>
</dbReference>
<name>A0A6C0KZ39_9ZZZZ</name>
<feature type="domain" description="RING-type" evidence="1">
    <location>
        <begin position="37"/>
        <end position="83"/>
    </location>
</feature>
<dbReference type="Pfam" id="PF13639">
    <property type="entry name" value="zf-RING_2"/>
    <property type="match status" value="1"/>
</dbReference>